<keyword evidence="1" id="KW-0066">ATP synthesis</keyword>
<evidence type="ECO:0000313" key="4">
    <source>
        <dbReference type="Proteomes" id="UP000230214"/>
    </source>
</evidence>
<name>A0A2H0RC01_UNCKA</name>
<dbReference type="GO" id="GO:0015986">
    <property type="term" value="P:proton motive force-driven ATP synthesis"/>
    <property type="evidence" value="ECO:0007669"/>
    <property type="project" value="InterPro"/>
</dbReference>
<gene>
    <name evidence="3" type="ORF">COV24_00390</name>
</gene>
<dbReference type="Proteomes" id="UP000230214">
    <property type="component" value="Unassembled WGS sequence"/>
</dbReference>
<dbReference type="Pfam" id="PF02823">
    <property type="entry name" value="ATP-synt_DE_N"/>
    <property type="match status" value="1"/>
</dbReference>
<comment type="caution">
    <text evidence="3">The sequence shown here is derived from an EMBL/GenBank/DDBJ whole genome shotgun (WGS) entry which is preliminary data.</text>
</comment>
<dbReference type="AlphaFoldDB" id="A0A2H0RC01"/>
<dbReference type="GO" id="GO:0045259">
    <property type="term" value="C:proton-transporting ATP synthase complex"/>
    <property type="evidence" value="ECO:0007669"/>
    <property type="project" value="UniProtKB-KW"/>
</dbReference>
<dbReference type="Gene3D" id="2.60.15.10">
    <property type="entry name" value="F0F1 ATP synthase delta/epsilon subunit, N-terminal"/>
    <property type="match status" value="1"/>
</dbReference>
<sequence>MESKPDNKIFYVKVTSPDGLVFGGNVLSITSINNYGEFDILSNHANFITIIKDKVILVLEDKTKKEYKVDNGIIRAFENNVDVYLGIEVY</sequence>
<feature type="domain" description="ATP synthase F1 complex delta/epsilon subunit N-terminal" evidence="2">
    <location>
        <begin position="11"/>
        <end position="83"/>
    </location>
</feature>
<protein>
    <recommendedName>
        <fullName evidence="2">ATP synthase F1 complex delta/epsilon subunit N-terminal domain-containing protein</fullName>
    </recommendedName>
</protein>
<organism evidence="3 4">
    <name type="scientific">candidate division WWE3 bacterium CG10_big_fil_rev_8_21_14_0_10_32_10</name>
    <dbReference type="NCBI Taxonomy" id="1975090"/>
    <lineage>
        <taxon>Bacteria</taxon>
        <taxon>Katanobacteria</taxon>
    </lineage>
</organism>
<dbReference type="InterPro" id="IPR020546">
    <property type="entry name" value="ATP_synth_F1_dsu/esu_N"/>
</dbReference>
<evidence type="ECO:0000256" key="1">
    <source>
        <dbReference type="ARBA" id="ARBA00023196"/>
    </source>
</evidence>
<proteinExistence type="predicted"/>
<reference evidence="3 4" key="1">
    <citation type="submission" date="2017-09" db="EMBL/GenBank/DDBJ databases">
        <title>Depth-based differentiation of microbial function through sediment-hosted aquifers and enrichment of novel symbionts in the deep terrestrial subsurface.</title>
        <authorList>
            <person name="Probst A.J."/>
            <person name="Ladd B."/>
            <person name="Jarett J.K."/>
            <person name="Geller-Mcgrath D.E."/>
            <person name="Sieber C.M."/>
            <person name="Emerson J.B."/>
            <person name="Anantharaman K."/>
            <person name="Thomas B.C."/>
            <person name="Malmstrom R."/>
            <person name="Stieglmeier M."/>
            <person name="Klingl A."/>
            <person name="Woyke T."/>
            <person name="Ryan C.M."/>
            <person name="Banfield J.F."/>
        </authorList>
    </citation>
    <scope>NUCLEOTIDE SEQUENCE [LARGE SCALE GENOMIC DNA]</scope>
    <source>
        <strain evidence="3">CG10_big_fil_rev_8_21_14_0_10_32_10</strain>
    </source>
</reference>
<keyword evidence="1" id="KW-0139">CF(1)</keyword>
<evidence type="ECO:0000313" key="3">
    <source>
        <dbReference type="EMBL" id="PIR43896.1"/>
    </source>
</evidence>
<dbReference type="InterPro" id="IPR036771">
    <property type="entry name" value="ATPsynth_dsu/esu_N"/>
</dbReference>
<accession>A0A2H0RC01</accession>
<dbReference type="EMBL" id="PCXU01000005">
    <property type="protein sequence ID" value="PIR43896.1"/>
    <property type="molecule type" value="Genomic_DNA"/>
</dbReference>
<evidence type="ECO:0000259" key="2">
    <source>
        <dbReference type="Pfam" id="PF02823"/>
    </source>
</evidence>
<dbReference type="SUPFAM" id="SSF51344">
    <property type="entry name" value="Epsilon subunit of F1F0-ATP synthase N-terminal domain"/>
    <property type="match status" value="1"/>
</dbReference>